<name>A0A318SUK4_9RHOB</name>
<keyword evidence="2" id="KW-1185">Reference proteome</keyword>
<evidence type="ECO:0008006" key="3">
    <source>
        <dbReference type="Google" id="ProtNLM"/>
    </source>
</evidence>
<organism evidence="1 2">
    <name type="scientific">Pseudoroseicyclus aestuarii</name>
    <dbReference type="NCBI Taxonomy" id="1795041"/>
    <lineage>
        <taxon>Bacteria</taxon>
        <taxon>Pseudomonadati</taxon>
        <taxon>Pseudomonadota</taxon>
        <taxon>Alphaproteobacteria</taxon>
        <taxon>Rhodobacterales</taxon>
        <taxon>Paracoccaceae</taxon>
        <taxon>Pseudoroseicyclus</taxon>
    </lineage>
</organism>
<evidence type="ECO:0000313" key="1">
    <source>
        <dbReference type="EMBL" id="PYE84059.1"/>
    </source>
</evidence>
<reference evidence="1 2" key="1">
    <citation type="submission" date="2018-06" db="EMBL/GenBank/DDBJ databases">
        <title>Genomic Encyclopedia of Type Strains, Phase III (KMG-III): the genomes of soil and plant-associated and newly described type strains.</title>
        <authorList>
            <person name="Whitman W."/>
        </authorList>
    </citation>
    <scope>NUCLEOTIDE SEQUENCE [LARGE SCALE GENOMIC DNA]</scope>
    <source>
        <strain evidence="1 2">CECT 9025</strain>
    </source>
</reference>
<proteinExistence type="predicted"/>
<dbReference type="AlphaFoldDB" id="A0A318SUK4"/>
<accession>A0A318SUK4</accession>
<sequence length="283" mass="31531">MRYDSLKQFLRRGRDHLARGPIALILAEDAALIEESLQHHAACGFTPILFAPPQIEAPEGVIRVTADTLAPDALRAIANPVIAAARPGTWLHIGYNAEFLMFPFRETRHVADLCAFAEEERRAVIPAPAIDLYAGDLENDPEGLSLQNAWLDAGSYYALARQGPEGAPLDRQAALFGGLRWRLEDHVPPASRDLHRPGLIKVARGLRIGPDLRLNRAEMNTLSCPWHRSPTAALCSFRTAKALRRNPASRGAIRNFRWPGSRRFDWDSRQLMTLGLMEPGQWV</sequence>
<comment type="caution">
    <text evidence="1">The sequence shown here is derived from an EMBL/GenBank/DDBJ whole genome shotgun (WGS) entry which is preliminary data.</text>
</comment>
<evidence type="ECO:0000313" key="2">
    <source>
        <dbReference type="Proteomes" id="UP000248311"/>
    </source>
</evidence>
<gene>
    <name evidence="1" type="ORF">DFP88_103423</name>
</gene>
<dbReference type="RefSeq" id="WP_110814596.1">
    <property type="nucleotide sequence ID" value="NZ_QJTE01000003.1"/>
</dbReference>
<dbReference type="OrthoDB" id="7820657at2"/>
<dbReference type="Proteomes" id="UP000248311">
    <property type="component" value="Unassembled WGS sequence"/>
</dbReference>
<dbReference type="EMBL" id="QJTE01000003">
    <property type="protein sequence ID" value="PYE84059.1"/>
    <property type="molecule type" value="Genomic_DNA"/>
</dbReference>
<protein>
    <recommendedName>
        <fullName evidence="3">Glycosyl transferase family 2</fullName>
    </recommendedName>
</protein>